<sequence>MNEYALGTVRKWSGEDVAVVVRVDENKVKRDVTEENGATVGATGVRLRGAFGVATTHRIAVVLSDRREVLGIDMDMVILTPATVMTAVRTMGTRAREVAMIADGLAAYLDGGVIQDDDINDTSEGARRSGMGEWPDRALYLIMGNKLMESAARWWVNMDRRLTARERTWTNLKPGLREAADRNPVSERVLLAQFLRSLDKTTRQLVKQRPKPRSLEEAVDKATEIDDSMDNVAQGMQNTRQSFPTAQTSHVVIWLGLREKQY</sequence>
<evidence type="ECO:0000313" key="2">
    <source>
        <dbReference type="Proteomes" id="UP000028582"/>
    </source>
</evidence>
<proteinExistence type="predicted"/>
<evidence type="ECO:0000313" key="1">
    <source>
        <dbReference type="EMBL" id="ETO84419.1"/>
    </source>
</evidence>
<dbReference type="AlphaFoldDB" id="A0A081AZV8"/>
<organism evidence="1 2">
    <name type="scientific">Phytophthora nicotianae P1976</name>
    <dbReference type="NCBI Taxonomy" id="1317066"/>
    <lineage>
        <taxon>Eukaryota</taxon>
        <taxon>Sar</taxon>
        <taxon>Stramenopiles</taxon>
        <taxon>Oomycota</taxon>
        <taxon>Peronosporomycetes</taxon>
        <taxon>Peronosporales</taxon>
        <taxon>Peronosporaceae</taxon>
        <taxon>Phytophthora</taxon>
    </lineage>
</organism>
<dbReference type="EMBL" id="ANJA01000311">
    <property type="protein sequence ID" value="ETO84419.1"/>
    <property type="molecule type" value="Genomic_DNA"/>
</dbReference>
<protein>
    <submittedName>
        <fullName evidence="1">Uncharacterized protein</fullName>
    </submittedName>
</protein>
<reference evidence="1 2" key="1">
    <citation type="submission" date="2013-11" db="EMBL/GenBank/DDBJ databases">
        <title>The Genome Sequence of Phytophthora parasitica P1976.</title>
        <authorList>
            <consortium name="The Broad Institute Genomics Platform"/>
            <person name="Russ C."/>
            <person name="Tyler B."/>
            <person name="Panabieres F."/>
            <person name="Shan W."/>
            <person name="Tripathy S."/>
            <person name="Grunwald N."/>
            <person name="Machado M."/>
            <person name="Johnson C.S."/>
            <person name="Walker B."/>
            <person name="Young S."/>
            <person name="Zeng Q."/>
            <person name="Gargeya S."/>
            <person name="Fitzgerald M."/>
            <person name="Haas B."/>
            <person name="Abouelleil A."/>
            <person name="Allen A.W."/>
            <person name="Alvarado L."/>
            <person name="Arachchi H.M."/>
            <person name="Berlin A.M."/>
            <person name="Chapman S.B."/>
            <person name="Gainer-Dewar J."/>
            <person name="Goldberg J."/>
            <person name="Griggs A."/>
            <person name="Gujja S."/>
            <person name="Hansen M."/>
            <person name="Howarth C."/>
            <person name="Imamovic A."/>
            <person name="Ireland A."/>
            <person name="Larimer J."/>
            <person name="McCowan C."/>
            <person name="Murphy C."/>
            <person name="Pearson M."/>
            <person name="Poon T.W."/>
            <person name="Priest M."/>
            <person name="Roberts A."/>
            <person name="Saif S."/>
            <person name="Shea T."/>
            <person name="Sisk P."/>
            <person name="Sykes S."/>
            <person name="Wortman J."/>
            <person name="Nusbaum C."/>
            <person name="Birren B."/>
        </authorList>
    </citation>
    <scope>NUCLEOTIDE SEQUENCE [LARGE SCALE GENOMIC DNA]</scope>
    <source>
        <strain evidence="1 2">P1976</strain>
    </source>
</reference>
<name>A0A081AZV8_PHYNI</name>
<accession>A0A081AZV8</accession>
<comment type="caution">
    <text evidence="1">The sequence shown here is derived from an EMBL/GenBank/DDBJ whole genome shotgun (WGS) entry which is preliminary data.</text>
</comment>
<gene>
    <name evidence="1" type="ORF">F444_01669</name>
</gene>
<dbReference type="Proteomes" id="UP000028582">
    <property type="component" value="Unassembled WGS sequence"/>
</dbReference>